<evidence type="ECO:0000313" key="3">
    <source>
        <dbReference type="Proteomes" id="UP001234989"/>
    </source>
</evidence>
<name>A0AAF0PNI1_SOLVR</name>
<dbReference type="InterPro" id="IPR043502">
    <property type="entry name" value="DNA/RNA_pol_sf"/>
</dbReference>
<dbReference type="SUPFAM" id="SSF56672">
    <property type="entry name" value="DNA/RNA polymerases"/>
    <property type="match status" value="1"/>
</dbReference>
<evidence type="ECO:0000259" key="1">
    <source>
        <dbReference type="Pfam" id="PF17919"/>
    </source>
</evidence>
<evidence type="ECO:0000313" key="2">
    <source>
        <dbReference type="EMBL" id="WMV08233.1"/>
    </source>
</evidence>
<reference evidence="2" key="1">
    <citation type="submission" date="2023-08" db="EMBL/GenBank/DDBJ databases">
        <title>A de novo genome assembly of Solanum verrucosum Schlechtendal, a Mexican diploid species geographically isolated from the other diploid A-genome species in potato relatives.</title>
        <authorList>
            <person name="Hosaka K."/>
        </authorList>
    </citation>
    <scope>NUCLEOTIDE SEQUENCE</scope>
    <source>
        <tissue evidence="2">Young leaves</tissue>
    </source>
</reference>
<sequence>MARVLVRKFSGVLHIWSNACEKSFQELKDRLTSATVLTLPQRTNGFVVYCDASRVGLGCVLMQNVKVIAFASRQIKVY</sequence>
<dbReference type="Proteomes" id="UP001234989">
    <property type="component" value="Chromosome 1"/>
</dbReference>
<dbReference type="Gene3D" id="3.30.70.270">
    <property type="match status" value="1"/>
</dbReference>
<dbReference type="PANTHER" id="PTHR34072">
    <property type="entry name" value="ENZYMATIC POLYPROTEIN-RELATED"/>
    <property type="match status" value="1"/>
</dbReference>
<dbReference type="AlphaFoldDB" id="A0AAF0PNI1"/>
<organism evidence="2 3">
    <name type="scientific">Solanum verrucosum</name>
    <dbReference type="NCBI Taxonomy" id="315347"/>
    <lineage>
        <taxon>Eukaryota</taxon>
        <taxon>Viridiplantae</taxon>
        <taxon>Streptophyta</taxon>
        <taxon>Embryophyta</taxon>
        <taxon>Tracheophyta</taxon>
        <taxon>Spermatophyta</taxon>
        <taxon>Magnoliopsida</taxon>
        <taxon>eudicotyledons</taxon>
        <taxon>Gunneridae</taxon>
        <taxon>Pentapetalae</taxon>
        <taxon>asterids</taxon>
        <taxon>lamiids</taxon>
        <taxon>Solanales</taxon>
        <taxon>Solanaceae</taxon>
        <taxon>Solanoideae</taxon>
        <taxon>Solaneae</taxon>
        <taxon>Solanum</taxon>
    </lineage>
</organism>
<protein>
    <recommendedName>
        <fullName evidence="1">Reverse transcriptase/retrotransposon-derived protein RNase H-like domain-containing protein</fullName>
    </recommendedName>
</protein>
<gene>
    <name evidence="2" type="ORF">MTR67_001618</name>
</gene>
<dbReference type="EMBL" id="CP133612">
    <property type="protein sequence ID" value="WMV08233.1"/>
    <property type="molecule type" value="Genomic_DNA"/>
</dbReference>
<dbReference type="Pfam" id="PF17919">
    <property type="entry name" value="RT_RNaseH_2"/>
    <property type="match status" value="1"/>
</dbReference>
<dbReference type="InterPro" id="IPR041577">
    <property type="entry name" value="RT_RNaseH_2"/>
</dbReference>
<feature type="domain" description="Reverse transcriptase/retrotransposon-derived protein RNase H-like" evidence="1">
    <location>
        <begin position="16"/>
        <end position="76"/>
    </location>
</feature>
<proteinExistence type="predicted"/>
<dbReference type="InterPro" id="IPR043128">
    <property type="entry name" value="Rev_trsase/Diguanyl_cyclase"/>
</dbReference>
<accession>A0AAF0PNI1</accession>
<dbReference type="PANTHER" id="PTHR34072:SF52">
    <property type="entry name" value="RIBONUCLEASE H"/>
    <property type="match status" value="1"/>
</dbReference>
<keyword evidence="3" id="KW-1185">Reference proteome</keyword>